<feature type="region of interest" description="Disordered" evidence="1">
    <location>
        <begin position="80"/>
        <end position="103"/>
    </location>
</feature>
<dbReference type="OrthoDB" id="31512at2157"/>
<keyword evidence="2" id="KW-0812">Transmembrane</keyword>
<keyword evidence="4" id="KW-1185">Reference proteome</keyword>
<dbReference type="Pfam" id="PF23933">
    <property type="entry name" value="DUF7269"/>
    <property type="match status" value="1"/>
</dbReference>
<feature type="compositionally biased region" description="Low complexity" evidence="1">
    <location>
        <begin position="228"/>
        <end position="239"/>
    </location>
</feature>
<dbReference type="RefSeq" id="WP_007260174.1">
    <property type="nucleotide sequence ID" value="NZ_AOHZ01000068.1"/>
</dbReference>
<feature type="transmembrane region" description="Helical" evidence="2">
    <location>
        <begin position="7"/>
        <end position="33"/>
    </location>
</feature>
<comment type="caution">
    <text evidence="3">The sequence shown here is derived from an EMBL/GenBank/DDBJ whole genome shotgun (WGS) entry which is preliminary data.</text>
</comment>
<evidence type="ECO:0000313" key="3">
    <source>
        <dbReference type="EMBL" id="ELY53253.1"/>
    </source>
</evidence>
<proteinExistence type="predicted"/>
<organism evidence="3 4">
    <name type="scientific">Natronolimnohabitans innermongolicus JCM 12255</name>
    <dbReference type="NCBI Taxonomy" id="1227499"/>
    <lineage>
        <taxon>Archaea</taxon>
        <taxon>Methanobacteriati</taxon>
        <taxon>Methanobacteriota</taxon>
        <taxon>Stenosarchaea group</taxon>
        <taxon>Halobacteria</taxon>
        <taxon>Halobacteriales</taxon>
        <taxon>Natrialbaceae</taxon>
        <taxon>Natronolimnohabitans</taxon>
    </lineage>
</organism>
<evidence type="ECO:0000256" key="2">
    <source>
        <dbReference type="SAM" id="Phobius"/>
    </source>
</evidence>
<name>L9WY14_9EURY</name>
<dbReference type="InterPro" id="IPR055693">
    <property type="entry name" value="DUF7269"/>
</dbReference>
<feature type="region of interest" description="Disordered" evidence="1">
    <location>
        <begin position="219"/>
        <end position="259"/>
    </location>
</feature>
<feature type="transmembrane region" description="Helical" evidence="2">
    <location>
        <begin position="53"/>
        <end position="71"/>
    </location>
</feature>
<dbReference type="STRING" id="1227499.C493_14523"/>
<sequence length="259" mass="26964">MSRTPSTVGLALLTVPAVALVAAGGLILFRPALVLETVPELEPVVASLEPETVVLALVLLLVAFAPTVGIASRLRPSATSALVDDGSSDRSWTPVDPRDSSARSTVVGASIDEQISLATAYEDEPRDVREAARESLCETLRPVAATAYANRAGVADDDARAAVEAGVWTDDPRARAFLAGPDGPSTPLWCWLVDLLTTSDPFGRHLEATLDEIDRLQSAATIERPETTTDATAARSSADSGDDSSADDRTAASAAEVSA</sequence>
<evidence type="ECO:0000256" key="1">
    <source>
        <dbReference type="SAM" id="MobiDB-lite"/>
    </source>
</evidence>
<keyword evidence="2" id="KW-1133">Transmembrane helix</keyword>
<reference evidence="3 4" key="1">
    <citation type="journal article" date="2014" name="PLoS Genet.">
        <title>Phylogenetically driven sequencing of extremely halophilic archaea reveals strategies for static and dynamic osmo-response.</title>
        <authorList>
            <person name="Becker E.A."/>
            <person name="Seitzer P.M."/>
            <person name="Tritt A."/>
            <person name="Larsen D."/>
            <person name="Krusor M."/>
            <person name="Yao A.I."/>
            <person name="Wu D."/>
            <person name="Madern D."/>
            <person name="Eisen J.A."/>
            <person name="Darling A.E."/>
            <person name="Facciotti M.T."/>
        </authorList>
    </citation>
    <scope>NUCLEOTIDE SEQUENCE [LARGE SCALE GENOMIC DNA]</scope>
    <source>
        <strain evidence="3 4">JCM 12255</strain>
    </source>
</reference>
<keyword evidence="2" id="KW-0472">Membrane</keyword>
<accession>L9WY14</accession>
<evidence type="ECO:0000313" key="4">
    <source>
        <dbReference type="Proteomes" id="UP000011602"/>
    </source>
</evidence>
<protein>
    <submittedName>
        <fullName evidence="3">Uncharacterized protein</fullName>
    </submittedName>
</protein>
<dbReference type="AlphaFoldDB" id="L9WY14"/>
<gene>
    <name evidence="3" type="ORF">C493_14523</name>
</gene>
<dbReference type="Proteomes" id="UP000011602">
    <property type="component" value="Unassembled WGS sequence"/>
</dbReference>
<dbReference type="EMBL" id="AOHZ01000068">
    <property type="protein sequence ID" value="ELY53253.1"/>
    <property type="molecule type" value="Genomic_DNA"/>
</dbReference>